<organism evidence="2 3">
    <name type="scientific">Cyphellophora attinorum</name>
    <dbReference type="NCBI Taxonomy" id="1664694"/>
    <lineage>
        <taxon>Eukaryota</taxon>
        <taxon>Fungi</taxon>
        <taxon>Dikarya</taxon>
        <taxon>Ascomycota</taxon>
        <taxon>Pezizomycotina</taxon>
        <taxon>Eurotiomycetes</taxon>
        <taxon>Chaetothyriomycetidae</taxon>
        <taxon>Chaetothyriales</taxon>
        <taxon>Cyphellophoraceae</taxon>
        <taxon>Cyphellophora</taxon>
    </lineage>
</organism>
<dbReference type="VEuPathDB" id="FungiDB:AB675_11169"/>
<comment type="caution">
    <text evidence="2">The sequence shown here is derived from an EMBL/GenBank/DDBJ whole genome shotgun (WGS) entry which is preliminary data.</text>
</comment>
<reference evidence="2 3" key="1">
    <citation type="submission" date="2015-06" db="EMBL/GenBank/DDBJ databases">
        <title>Draft genome of the ant-associated black yeast Phialophora attae CBS 131958.</title>
        <authorList>
            <person name="Moreno L.F."/>
            <person name="Stielow B.J."/>
            <person name="de Hoog S."/>
            <person name="Vicente V.A."/>
            <person name="Weiss V.A."/>
            <person name="de Vries M."/>
            <person name="Cruz L.M."/>
            <person name="Souza E.M."/>
        </authorList>
    </citation>
    <scope>NUCLEOTIDE SEQUENCE [LARGE SCALE GENOMIC DNA]</scope>
    <source>
        <strain evidence="2 3">CBS 131958</strain>
    </source>
</reference>
<gene>
    <name evidence="2" type="ORF">AB675_11169</name>
</gene>
<evidence type="ECO:0000256" key="1">
    <source>
        <dbReference type="SAM" id="MobiDB-lite"/>
    </source>
</evidence>
<accession>A0A0N1HMA8</accession>
<dbReference type="EMBL" id="LFJN01000036">
    <property type="protein sequence ID" value="KPI35860.1"/>
    <property type="molecule type" value="Genomic_DNA"/>
</dbReference>
<dbReference type="AlphaFoldDB" id="A0A0N1HMA8"/>
<keyword evidence="3" id="KW-1185">Reference proteome</keyword>
<dbReference type="RefSeq" id="XP_017995823.1">
    <property type="nucleotide sequence ID" value="XM_018139992.1"/>
</dbReference>
<evidence type="ECO:0000313" key="3">
    <source>
        <dbReference type="Proteomes" id="UP000038010"/>
    </source>
</evidence>
<dbReference type="Proteomes" id="UP000038010">
    <property type="component" value="Unassembled WGS sequence"/>
</dbReference>
<name>A0A0N1HMA8_9EURO</name>
<dbReference type="GeneID" id="28731872"/>
<protein>
    <submittedName>
        <fullName evidence="2">Uncharacterized protein</fullName>
    </submittedName>
</protein>
<feature type="compositionally biased region" description="Basic and acidic residues" evidence="1">
    <location>
        <begin position="148"/>
        <end position="162"/>
    </location>
</feature>
<evidence type="ECO:0000313" key="2">
    <source>
        <dbReference type="EMBL" id="KPI35860.1"/>
    </source>
</evidence>
<sequence>MNGKYEEAFGVCHCLLSCRDLSDYRRALVSILAAATLQDLQEERADEIERLVKEGLESLATAHRLYAFTLTKADVEEREHWESFAEEILEKIEAGKARRKDDKTKGIDSAQESNISGVEKDTVKPTNMLDADNESLQIPERQLARTGSIRETENSKPEEWDAKAIDRFFGDEETLPKLKSQWQSMQSNSAGEAEANEGADDIADTTDLREDVYNTPQCLKFPARPLTPEGQLLPGISTHKEVGDGFGAVNGIWDYPELPSPPILPLMSNLAGQAEVDEDDEDIAEVVDVMEKTKEFIARTVDNIGKNVDDMAMAVDDIGITKGRIWQALRNMQELVEDLAIPVGARWRRQQDATTPEKVGVKAYSLSTGDTLHCHQEGFRTRERTAATDTSLLSPMQGKESKAQATKAFMYHTPGPGAECGYPQWAIDFSGELVRMPNLYRRL</sequence>
<feature type="region of interest" description="Disordered" evidence="1">
    <location>
        <begin position="99"/>
        <end position="162"/>
    </location>
</feature>
<proteinExistence type="predicted"/>